<keyword evidence="2" id="KW-1185">Reference proteome</keyword>
<name>A0ABP0URK1_9BRYO</name>
<proteinExistence type="predicted"/>
<accession>A0ABP0URK1</accession>
<evidence type="ECO:0000313" key="1">
    <source>
        <dbReference type="EMBL" id="CAK9228481.1"/>
    </source>
</evidence>
<reference evidence="1" key="1">
    <citation type="submission" date="2024-02" db="EMBL/GenBank/DDBJ databases">
        <authorList>
            <consortium name="ELIXIR-Norway"/>
            <consortium name="Elixir Norway"/>
        </authorList>
    </citation>
    <scope>NUCLEOTIDE SEQUENCE</scope>
</reference>
<gene>
    <name evidence="1" type="ORF">CSSPTR1EN2_LOCUS19121</name>
</gene>
<sequence length="82" mass="8740">MGSELSPRIFLGTEKASSLRGDNYTFLYFNPFDPQTGYLQPSIRITGGEGSFYAIGEMTGGTGGVGALERTLDGCTGDIQSY</sequence>
<dbReference type="Proteomes" id="UP001497512">
    <property type="component" value="Chromosome 6"/>
</dbReference>
<organism evidence="1 2">
    <name type="scientific">Sphagnum troendelagicum</name>
    <dbReference type="NCBI Taxonomy" id="128251"/>
    <lineage>
        <taxon>Eukaryota</taxon>
        <taxon>Viridiplantae</taxon>
        <taxon>Streptophyta</taxon>
        <taxon>Embryophyta</taxon>
        <taxon>Bryophyta</taxon>
        <taxon>Sphagnophytina</taxon>
        <taxon>Sphagnopsida</taxon>
        <taxon>Sphagnales</taxon>
        <taxon>Sphagnaceae</taxon>
        <taxon>Sphagnum</taxon>
    </lineage>
</organism>
<evidence type="ECO:0000313" key="2">
    <source>
        <dbReference type="Proteomes" id="UP001497512"/>
    </source>
</evidence>
<dbReference type="EMBL" id="OZ019898">
    <property type="protein sequence ID" value="CAK9228481.1"/>
    <property type="molecule type" value="Genomic_DNA"/>
</dbReference>
<protein>
    <submittedName>
        <fullName evidence="1">Uncharacterized protein</fullName>
    </submittedName>
</protein>